<dbReference type="RefSeq" id="WP_353940190.1">
    <property type="nucleotide sequence ID" value="NZ_CP159534.1"/>
</dbReference>
<evidence type="ECO:0000256" key="1">
    <source>
        <dbReference type="SAM" id="MobiDB-lite"/>
    </source>
</evidence>
<feature type="region of interest" description="Disordered" evidence="1">
    <location>
        <begin position="127"/>
        <end position="165"/>
    </location>
</feature>
<gene>
    <name evidence="2" type="ORF">ABII15_00400</name>
</gene>
<evidence type="ECO:0008006" key="3">
    <source>
        <dbReference type="Google" id="ProtNLM"/>
    </source>
</evidence>
<feature type="region of interest" description="Disordered" evidence="1">
    <location>
        <begin position="31"/>
        <end position="51"/>
    </location>
</feature>
<evidence type="ECO:0000313" key="2">
    <source>
        <dbReference type="EMBL" id="XCJ68504.1"/>
    </source>
</evidence>
<feature type="compositionally biased region" description="Basic and acidic residues" evidence="1">
    <location>
        <begin position="34"/>
        <end position="47"/>
    </location>
</feature>
<protein>
    <recommendedName>
        <fullName evidence="3">Transposase</fullName>
    </recommendedName>
</protein>
<organism evidence="2">
    <name type="scientific">Streptomyces tabacisoli</name>
    <dbReference type="NCBI Taxonomy" id="3156398"/>
    <lineage>
        <taxon>Bacteria</taxon>
        <taxon>Bacillati</taxon>
        <taxon>Actinomycetota</taxon>
        <taxon>Actinomycetes</taxon>
        <taxon>Kitasatosporales</taxon>
        <taxon>Streptomycetaceae</taxon>
        <taxon>Streptomyces</taxon>
    </lineage>
</organism>
<dbReference type="AlphaFoldDB" id="A0AAU8IK01"/>
<proteinExistence type="predicted"/>
<name>A0AAU8IK01_9ACTN</name>
<dbReference type="KEGG" id="stac:ABII15_00400"/>
<sequence length="165" mass="18261">MIAAAQPVGPVRRRQAGAGVVQLFMSTGGGDMYRSPERSAARIRQDQQADPGLTVSELAQRHRVSRRIVEEALGREPAPPPARHRAPRLMDPVAGFLDEILRREARGEEAAHSIRRILQRLADEAEFTAASHSTVRDHVRRRRQEIQAETAGNTSPRTSHDSSHG</sequence>
<accession>A0AAU8IK01</accession>
<reference evidence="2" key="1">
    <citation type="submission" date="2024-06" db="EMBL/GenBank/DDBJ databases">
        <title>Streptomyces sp. strain HUAS MG91 genome sequences.</title>
        <authorList>
            <person name="Mo P."/>
        </authorList>
    </citation>
    <scope>NUCLEOTIDE SEQUENCE</scope>
    <source>
        <strain evidence="2">HUAS MG91</strain>
    </source>
</reference>
<feature type="region of interest" description="Disordered" evidence="1">
    <location>
        <begin position="70"/>
        <end position="90"/>
    </location>
</feature>
<dbReference type="EMBL" id="CP159534">
    <property type="protein sequence ID" value="XCJ68504.1"/>
    <property type="molecule type" value="Genomic_DNA"/>
</dbReference>